<reference evidence="1 2" key="1">
    <citation type="submission" date="2020-08" db="EMBL/GenBank/DDBJ databases">
        <title>Genomic Encyclopedia of Type Strains, Phase IV (KMG-IV): sequencing the most valuable type-strain genomes for metagenomic binning, comparative biology and taxonomic classification.</title>
        <authorList>
            <person name="Goeker M."/>
        </authorList>
    </citation>
    <scope>NUCLEOTIDE SEQUENCE [LARGE SCALE GENOMIC DNA]</scope>
    <source>
        <strain evidence="1 2">DSM 101730</strain>
    </source>
</reference>
<evidence type="ECO:0000313" key="1">
    <source>
        <dbReference type="EMBL" id="MBB5222237.1"/>
    </source>
</evidence>
<gene>
    <name evidence="1" type="ORF">HNP73_002173</name>
</gene>
<organism evidence="1 2">
    <name type="scientific">Amaricoccus macauensis</name>
    <dbReference type="NCBI Taxonomy" id="57001"/>
    <lineage>
        <taxon>Bacteria</taxon>
        <taxon>Pseudomonadati</taxon>
        <taxon>Pseudomonadota</taxon>
        <taxon>Alphaproteobacteria</taxon>
        <taxon>Rhodobacterales</taxon>
        <taxon>Paracoccaceae</taxon>
        <taxon>Amaricoccus</taxon>
    </lineage>
</organism>
<dbReference type="RefSeq" id="WP_184148740.1">
    <property type="nucleotide sequence ID" value="NZ_JACHFM010000002.1"/>
</dbReference>
<dbReference type="Proteomes" id="UP000549457">
    <property type="component" value="Unassembled WGS sequence"/>
</dbReference>
<comment type="caution">
    <text evidence="1">The sequence shown here is derived from an EMBL/GenBank/DDBJ whole genome shotgun (WGS) entry which is preliminary data.</text>
</comment>
<dbReference type="EMBL" id="JACHFM010000002">
    <property type="protein sequence ID" value="MBB5222237.1"/>
    <property type="molecule type" value="Genomic_DNA"/>
</dbReference>
<accession>A0A840SJY1</accession>
<protein>
    <submittedName>
        <fullName evidence="1">Uncharacterized protein</fullName>
    </submittedName>
</protein>
<dbReference type="AlphaFoldDB" id="A0A840SJY1"/>
<name>A0A840SJY1_9RHOB</name>
<sequence>MYLPEDHRQMYDILTELRVYAAANGLAQLAEKLDDAMVLLIIEGRDALARAAAPAAQDS</sequence>
<keyword evidence="2" id="KW-1185">Reference proteome</keyword>
<evidence type="ECO:0000313" key="2">
    <source>
        <dbReference type="Proteomes" id="UP000549457"/>
    </source>
</evidence>
<proteinExistence type="predicted"/>